<reference evidence="2 3" key="1">
    <citation type="submission" date="2020-02" db="EMBL/GenBank/DDBJ databases">
        <authorList>
            <person name="Chaudhuri R."/>
        </authorList>
    </citation>
    <scope>NUCLEOTIDE SEQUENCE [LARGE SCALE GENOMIC DNA]</scope>
    <source>
        <strain evidence="2">SFB21</strain>
    </source>
</reference>
<dbReference type="GO" id="GO:0016747">
    <property type="term" value="F:acyltransferase activity, transferring groups other than amino-acyl groups"/>
    <property type="evidence" value="ECO:0007669"/>
    <property type="project" value="InterPro"/>
</dbReference>
<evidence type="ECO:0000259" key="1">
    <source>
        <dbReference type="PROSITE" id="PS51186"/>
    </source>
</evidence>
<name>A0A811GD41_9GAMM</name>
<dbReference type="InterPro" id="IPR000182">
    <property type="entry name" value="GNAT_dom"/>
</dbReference>
<dbReference type="AlphaFoldDB" id="A0A811GD41"/>
<protein>
    <recommendedName>
        <fullName evidence="1">N-acetyltransferase domain-containing protein</fullName>
    </recommendedName>
</protein>
<sequence>MNMNVLHALNDNNNEIYRSSNEPNFVVRSATAADDAQLVKLIAETMPSNGMTWAFERYPSYLSASHAQYHHPDIKLVVPADDHSEIVAMMNLGWRNCFINGRSEVLRYVADLRMLPEHRGNKVMRLLMDYVYDEIPRETIFESVVLEDNTVACGILHNERKGFPIPFHYDDIRTFTVSQAVKPAQFSQYNFQQMNASHVSQVNAFILSMKEHYNFLPHYDFSGLAESNHPFWLGMKIHDFYLMYDQNHKMVGLYGLWNQKTFKQTRVVKYSLPLKMLKPFYNVYAEIRGVLALPKVNNAFEYLMIHSALCHPEQLDVFASLIFHAKQQTKLRQKQAYCITLANNDPRISWMDKTTSHVIQAKHYFHSFKASPYTTFDRRKVSYLEVGRI</sequence>
<comment type="caution">
    <text evidence="2">The sequence shown here is derived from an EMBL/GenBank/DDBJ whole genome shotgun (WGS) entry which is preliminary data.</text>
</comment>
<dbReference type="PROSITE" id="PS51186">
    <property type="entry name" value="GNAT"/>
    <property type="match status" value="1"/>
</dbReference>
<evidence type="ECO:0000313" key="2">
    <source>
        <dbReference type="EMBL" id="CAB1214127.1"/>
    </source>
</evidence>
<accession>A0A811GD41</accession>
<evidence type="ECO:0000313" key="3">
    <source>
        <dbReference type="Proteomes" id="UP000489961"/>
    </source>
</evidence>
<dbReference type="Gene3D" id="3.40.630.30">
    <property type="match status" value="1"/>
</dbReference>
<organism evidence="2 3">
    <name type="scientific">Acinetobacter bouvetii</name>
    <dbReference type="NCBI Taxonomy" id="202951"/>
    <lineage>
        <taxon>Bacteria</taxon>
        <taxon>Pseudomonadati</taxon>
        <taxon>Pseudomonadota</taxon>
        <taxon>Gammaproteobacteria</taxon>
        <taxon>Moraxellales</taxon>
        <taxon>Moraxellaceae</taxon>
        <taxon>Acinetobacter</taxon>
    </lineage>
</organism>
<dbReference type="RefSeq" id="WP_174559367.1">
    <property type="nucleotide sequence ID" value="NZ_CADDTS010000025.1"/>
</dbReference>
<proteinExistence type="predicted"/>
<dbReference type="InterPro" id="IPR016181">
    <property type="entry name" value="Acyl_CoA_acyltransferase"/>
</dbReference>
<dbReference type="Pfam" id="PF00583">
    <property type="entry name" value="Acetyltransf_1"/>
    <property type="match status" value="1"/>
</dbReference>
<dbReference type="Proteomes" id="UP000489961">
    <property type="component" value="Unassembled WGS sequence"/>
</dbReference>
<feature type="domain" description="N-acetyltransferase" evidence="1">
    <location>
        <begin position="25"/>
        <end position="182"/>
    </location>
</feature>
<dbReference type="EMBL" id="CADDTS010000025">
    <property type="protein sequence ID" value="CAB1214127.1"/>
    <property type="molecule type" value="Genomic_DNA"/>
</dbReference>
<dbReference type="SUPFAM" id="SSF55729">
    <property type="entry name" value="Acyl-CoA N-acyltransferases (Nat)"/>
    <property type="match status" value="1"/>
</dbReference>
<gene>
    <name evidence="2" type="ORF">SFB21_1447</name>
</gene>